<sequence>MPPSFFTSLAGKAQNALKDSSLSQHIPSSLTGAPRPSADSPPTADGGPTQKSHALGQIQHQLRQLQQTYSTTGPVQKIITAEKGVSLDFESLSRDAQAQSKELYMWGQHEEADVKDVSDRLAFLNFIAGSLSGTLAMKLNAARAPFKALRDDEVALTQRRNVRASLQNQIARLEHSQEKGSEKRIAEVKEQLAKAEKDDEPAERDHKVLLRKALKESEQEKFQALREYGEKLALLAQAADGILAVLPSAPPSPSQSYLGLETTGTIRASLQHSLDHWKPGQATLTAPAGAKLDRSHTQSFGVTHADELQKINTVERHITPQDPASPPLRGSLEGSARPTPAQDLGSTTTPPTTSESAKNSPVPVPTQYLGSTTIPPTASAKGKELPINPAVGDNEPVSNLSTAPSATVASPGPIDADSKVPSVTGESSSGAVPKRYESAEEEKQRLEREERERLLRGGGPSSGSSAPVYENSEEEKRRLEREEREKLLHGQTSGYGESNTHEGDTPPPYQDI</sequence>
<comment type="caution">
    <text evidence="3">The sequence shown here is derived from an EMBL/GenBank/DDBJ whole genome shotgun (WGS) entry which is preliminary data.</text>
</comment>
<gene>
    <name evidence="3" type="ORF">EDB92DRAFT_1870345</name>
</gene>
<dbReference type="Proteomes" id="UP001201163">
    <property type="component" value="Unassembled WGS sequence"/>
</dbReference>
<feature type="compositionally biased region" description="Basic and acidic residues" evidence="2">
    <location>
        <begin position="474"/>
        <end position="488"/>
    </location>
</feature>
<feature type="region of interest" description="Disordered" evidence="2">
    <location>
        <begin position="314"/>
        <end position="512"/>
    </location>
</feature>
<dbReference type="EMBL" id="JAKELL010000040">
    <property type="protein sequence ID" value="KAH8988857.1"/>
    <property type="molecule type" value="Genomic_DNA"/>
</dbReference>
<evidence type="ECO:0000313" key="3">
    <source>
        <dbReference type="EMBL" id="KAH8988857.1"/>
    </source>
</evidence>
<dbReference type="GO" id="GO:0036286">
    <property type="term" value="C:eisosome filament"/>
    <property type="evidence" value="ECO:0007669"/>
    <property type="project" value="TreeGrafter"/>
</dbReference>
<keyword evidence="1" id="KW-0175">Coiled coil</keyword>
<dbReference type="GO" id="GO:0008289">
    <property type="term" value="F:lipid binding"/>
    <property type="evidence" value="ECO:0007669"/>
    <property type="project" value="TreeGrafter"/>
</dbReference>
<evidence type="ECO:0000256" key="1">
    <source>
        <dbReference type="SAM" id="Coils"/>
    </source>
</evidence>
<feature type="coiled-coil region" evidence="1">
    <location>
        <begin position="178"/>
        <end position="205"/>
    </location>
</feature>
<organism evidence="3 4">
    <name type="scientific">Lactarius akahatsu</name>
    <dbReference type="NCBI Taxonomy" id="416441"/>
    <lineage>
        <taxon>Eukaryota</taxon>
        <taxon>Fungi</taxon>
        <taxon>Dikarya</taxon>
        <taxon>Basidiomycota</taxon>
        <taxon>Agaricomycotina</taxon>
        <taxon>Agaricomycetes</taxon>
        <taxon>Russulales</taxon>
        <taxon>Russulaceae</taxon>
        <taxon>Lactarius</taxon>
    </lineage>
</organism>
<evidence type="ECO:0000313" key="4">
    <source>
        <dbReference type="Proteomes" id="UP001201163"/>
    </source>
</evidence>
<dbReference type="Pfam" id="PF13805">
    <property type="entry name" value="Pil1"/>
    <property type="match status" value="1"/>
</dbReference>
<evidence type="ECO:0000256" key="2">
    <source>
        <dbReference type="SAM" id="MobiDB-lite"/>
    </source>
</evidence>
<dbReference type="GO" id="GO:0006897">
    <property type="term" value="P:endocytosis"/>
    <property type="evidence" value="ECO:0007669"/>
    <property type="project" value="TreeGrafter"/>
</dbReference>
<dbReference type="PANTHER" id="PTHR31962">
    <property type="entry name" value="SPHINGOLIPID LONG CHAIN BASE-RESPONSIVE PROTEIN PIL1"/>
    <property type="match status" value="1"/>
</dbReference>
<dbReference type="InterPro" id="IPR028245">
    <property type="entry name" value="PIL1/LSP1"/>
</dbReference>
<proteinExistence type="predicted"/>
<feature type="region of interest" description="Disordered" evidence="2">
    <location>
        <begin position="1"/>
        <end position="52"/>
    </location>
</feature>
<keyword evidence="4" id="KW-1185">Reference proteome</keyword>
<feature type="compositionally biased region" description="Polar residues" evidence="2">
    <location>
        <begin position="396"/>
        <end position="408"/>
    </location>
</feature>
<dbReference type="GO" id="GO:0070941">
    <property type="term" value="P:eisosome assembly"/>
    <property type="evidence" value="ECO:0007669"/>
    <property type="project" value="TreeGrafter"/>
</dbReference>
<name>A0AAD4LEN6_9AGAM</name>
<dbReference type="GO" id="GO:0005886">
    <property type="term" value="C:plasma membrane"/>
    <property type="evidence" value="ECO:0007669"/>
    <property type="project" value="TreeGrafter"/>
</dbReference>
<feature type="compositionally biased region" description="Polar residues" evidence="2">
    <location>
        <begin position="17"/>
        <end position="31"/>
    </location>
</feature>
<accession>A0AAD4LEN6</accession>
<dbReference type="InterPro" id="IPR027267">
    <property type="entry name" value="AH/BAR_dom_sf"/>
</dbReference>
<dbReference type="Gene3D" id="1.20.1270.60">
    <property type="entry name" value="Arfaptin homology (AH) domain/BAR domain"/>
    <property type="match status" value="1"/>
</dbReference>
<dbReference type="PANTHER" id="PTHR31962:SF1">
    <property type="entry name" value="SPHINGOLIPID LONG CHAIN BASE-RESPONSIVE PROTEIN PIL1"/>
    <property type="match status" value="1"/>
</dbReference>
<dbReference type="AlphaFoldDB" id="A0AAD4LEN6"/>
<reference evidence="3" key="1">
    <citation type="submission" date="2022-01" db="EMBL/GenBank/DDBJ databases">
        <title>Comparative genomics reveals a dynamic genome evolution in the ectomycorrhizal milk-cap (Lactarius) mushrooms.</title>
        <authorList>
            <consortium name="DOE Joint Genome Institute"/>
            <person name="Lebreton A."/>
            <person name="Tang N."/>
            <person name="Kuo A."/>
            <person name="LaButti K."/>
            <person name="Drula E."/>
            <person name="Barry K."/>
            <person name="Clum A."/>
            <person name="Lipzen A."/>
            <person name="Mousain D."/>
            <person name="Ng V."/>
            <person name="Wang R."/>
            <person name="Wang X."/>
            <person name="Dai Y."/>
            <person name="Henrissat B."/>
            <person name="Grigoriev I.V."/>
            <person name="Guerin-Laguette A."/>
            <person name="Yu F."/>
            <person name="Martin F.M."/>
        </authorList>
    </citation>
    <scope>NUCLEOTIDE SEQUENCE</scope>
    <source>
        <strain evidence="3">QP</strain>
    </source>
</reference>
<protein>
    <submittedName>
        <fullName evidence="3">Eisosome component PIL1-domain-containing protein</fullName>
    </submittedName>
</protein>
<feature type="compositionally biased region" description="Basic and acidic residues" evidence="2">
    <location>
        <begin position="434"/>
        <end position="455"/>
    </location>
</feature>